<dbReference type="AlphaFoldDB" id="A0A1L8R1X5"/>
<evidence type="ECO:0000256" key="3">
    <source>
        <dbReference type="ARBA" id="ARBA00022729"/>
    </source>
</evidence>
<feature type="chain" id="PRO_5038576649" description="Leucine-binding protein domain-containing protein" evidence="5">
    <location>
        <begin position="21"/>
        <end position="393"/>
    </location>
</feature>
<sequence length="393" mass="41639">MKKKFVFLFAGLVLLSACSAAPKGGGATEGSAGGNKQEGDTIKIGMNMELSGAVAAYGTAEKEGIELAVEQINADGGIDGKKIDLISKDNKSDNNEAGTVATNLTTNSKVVALIGPATSGAVKSALPNATKAEVPLITPSGTDDAITKQGNNVQEYAFRSCFQDSFQGKILAKYAHENLKADKAIILGDNSSDYGIGLTKAFKDEYKGEIVAEENFTEGDKDFQAVLTKIKDKDFNVLYIPGYYTEAGLIIKQAREMGIDTPIVGADGFGDAKLVETAGANNVSNVFYTGHFSTKAPATDKVEPFIKAFREKYDKEPSSFNALAYDAVYMVKQAIEDEGSADSSAIKKGLENLKDFKGVTGEMTIDKEHNPEKSAVVLGLTDGKETSAETVNP</sequence>
<dbReference type="RefSeq" id="WP_071865779.1">
    <property type="nucleotide sequence ID" value="NZ_JBHLVQ010000001.1"/>
</dbReference>
<keyword evidence="2" id="KW-0813">Transport</keyword>
<dbReference type="STRING" id="317010.RU96_GL001778"/>
<dbReference type="EMBL" id="JXKG01000036">
    <property type="protein sequence ID" value="OJG13758.1"/>
    <property type="molecule type" value="Genomic_DNA"/>
</dbReference>
<reference evidence="7 8" key="1">
    <citation type="submission" date="2014-12" db="EMBL/GenBank/DDBJ databases">
        <title>Draft genome sequences of 29 type strains of Enterococci.</title>
        <authorList>
            <person name="Zhong Z."/>
            <person name="Sun Z."/>
            <person name="Liu W."/>
            <person name="Zhang W."/>
            <person name="Zhang H."/>
        </authorList>
    </citation>
    <scope>NUCLEOTIDE SEQUENCE [LARGE SCALE GENOMIC DNA]</scope>
    <source>
        <strain evidence="7 8">DSM 21207</strain>
    </source>
</reference>
<dbReference type="Proteomes" id="UP000182835">
    <property type="component" value="Unassembled WGS sequence"/>
</dbReference>
<feature type="signal peptide" evidence="5">
    <location>
        <begin position="1"/>
        <end position="20"/>
    </location>
</feature>
<organism evidence="7 8">
    <name type="scientific">Enterococcus canintestini</name>
    <dbReference type="NCBI Taxonomy" id="317010"/>
    <lineage>
        <taxon>Bacteria</taxon>
        <taxon>Bacillati</taxon>
        <taxon>Bacillota</taxon>
        <taxon>Bacilli</taxon>
        <taxon>Lactobacillales</taxon>
        <taxon>Enterococcaceae</taxon>
        <taxon>Enterococcus</taxon>
    </lineage>
</organism>
<dbReference type="PRINTS" id="PR00337">
    <property type="entry name" value="LEUILEVALBP"/>
</dbReference>
<dbReference type="GO" id="GO:0006865">
    <property type="term" value="P:amino acid transport"/>
    <property type="evidence" value="ECO:0007669"/>
    <property type="project" value="UniProtKB-KW"/>
</dbReference>
<accession>A0A1L8R1X5</accession>
<feature type="domain" description="Leucine-binding protein" evidence="6">
    <location>
        <begin position="41"/>
        <end position="377"/>
    </location>
</feature>
<dbReference type="PROSITE" id="PS51257">
    <property type="entry name" value="PROKAR_LIPOPROTEIN"/>
    <property type="match status" value="1"/>
</dbReference>
<dbReference type="InterPro" id="IPR028082">
    <property type="entry name" value="Peripla_BP_I"/>
</dbReference>
<evidence type="ECO:0000259" key="6">
    <source>
        <dbReference type="Pfam" id="PF13458"/>
    </source>
</evidence>
<name>A0A1L8R1X5_9ENTE</name>
<gene>
    <name evidence="7" type="ORF">RU96_GL001778</name>
</gene>
<evidence type="ECO:0000313" key="7">
    <source>
        <dbReference type="EMBL" id="OJG13758.1"/>
    </source>
</evidence>
<dbReference type="InterPro" id="IPR028081">
    <property type="entry name" value="Leu-bd"/>
</dbReference>
<dbReference type="SUPFAM" id="SSF53822">
    <property type="entry name" value="Periplasmic binding protein-like I"/>
    <property type="match status" value="1"/>
</dbReference>
<evidence type="ECO:0000256" key="1">
    <source>
        <dbReference type="ARBA" id="ARBA00010062"/>
    </source>
</evidence>
<proteinExistence type="inferred from homology"/>
<evidence type="ECO:0000256" key="2">
    <source>
        <dbReference type="ARBA" id="ARBA00022448"/>
    </source>
</evidence>
<dbReference type="InterPro" id="IPR000709">
    <property type="entry name" value="Leu_Ile_Val-bd"/>
</dbReference>
<dbReference type="Gene3D" id="3.40.50.2300">
    <property type="match status" value="2"/>
</dbReference>
<keyword evidence="3 5" id="KW-0732">Signal</keyword>
<dbReference type="InterPro" id="IPR051010">
    <property type="entry name" value="BCAA_transport"/>
</dbReference>
<dbReference type="PANTHER" id="PTHR30483:SF6">
    <property type="entry name" value="PERIPLASMIC BINDING PROTEIN OF ABC TRANSPORTER FOR NATURAL AMINO ACIDS"/>
    <property type="match status" value="1"/>
</dbReference>
<dbReference type="Pfam" id="PF13458">
    <property type="entry name" value="Peripla_BP_6"/>
    <property type="match status" value="1"/>
</dbReference>
<evidence type="ECO:0000313" key="8">
    <source>
        <dbReference type="Proteomes" id="UP000182835"/>
    </source>
</evidence>
<protein>
    <recommendedName>
        <fullName evidence="6">Leucine-binding protein domain-containing protein</fullName>
    </recommendedName>
</protein>
<dbReference type="PANTHER" id="PTHR30483">
    <property type="entry name" value="LEUCINE-SPECIFIC-BINDING PROTEIN"/>
    <property type="match status" value="1"/>
</dbReference>
<evidence type="ECO:0000256" key="4">
    <source>
        <dbReference type="ARBA" id="ARBA00022970"/>
    </source>
</evidence>
<keyword evidence="4" id="KW-0029">Amino-acid transport</keyword>
<comment type="similarity">
    <text evidence="1">Belongs to the leucine-binding protein family.</text>
</comment>
<dbReference type="CDD" id="cd06347">
    <property type="entry name" value="PBP1_ABC_LivK_ligand_binding-like"/>
    <property type="match status" value="1"/>
</dbReference>
<evidence type="ECO:0000256" key="5">
    <source>
        <dbReference type="SAM" id="SignalP"/>
    </source>
</evidence>
<comment type="caution">
    <text evidence="7">The sequence shown here is derived from an EMBL/GenBank/DDBJ whole genome shotgun (WGS) entry which is preliminary data.</text>
</comment>
<dbReference type="OrthoDB" id="9783240at2"/>